<protein>
    <submittedName>
        <fullName evidence="1">Uncharacterized protein</fullName>
    </submittedName>
</protein>
<accession>A0A4S8J8X8</accession>
<reference evidence="1 2" key="1">
    <citation type="journal article" date="2019" name="Nat. Plants">
        <title>Genome sequencing of Musa balbisiana reveals subgenome evolution and function divergence in polyploid bananas.</title>
        <authorList>
            <person name="Yao X."/>
        </authorList>
    </citation>
    <scope>NUCLEOTIDE SEQUENCE [LARGE SCALE GENOMIC DNA]</scope>
    <source>
        <strain evidence="2">cv. DH-PKW</strain>
        <tissue evidence="1">Leaves</tissue>
    </source>
</reference>
<dbReference type="Proteomes" id="UP000317650">
    <property type="component" value="Chromosome 3"/>
</dbReference>
<dbReference type="EMBL" id="PYDT01000006">
    <property type="protein sequence ID" value="THU57132.1"/>
    <property type="molecule type" value="Genomic_DNA"/>
</dbReference>
<comment type="caution">
    <text evidence="1">The sequence shown here is derived from an EMBL/GenBank/DDBJ whole genome shotgun (WGS) entry which is preliminary data.</text>
</comment>
<name>A0A4S8J8X8_MUSBA</name>
<dbReference type="AlphaFoldDB" id="A0A4S8J8X8"/>
<keyword evidence="2" id="KW-1185">Reference proteome</keyword>
<sequence>MDVMGMNSSSLSATISLAAGCALLSHCTLIIASRPSSFTSTSTSPSPSPSPLVPVSDVVHSFAFAILRALSSERSLRLSDSMVPTLVRSSLM</sequence>
<gene>
    <name evidence="1" type="ORF">C4D60_Mb03t00280</name>
</gene>
<proteinExistence type="predicted"/>
<evidence type="ECO:0000313" key="2">
    <source>
        <dbReference type="Proteomes" id="UP000317650"/>
    </source>
</evidence>
<evidence type="ECO:0000313" key="1">
    <source>
        <dbReference type="EMBL" id="THU57132.1"/>
    </source>
</evidence>
<organism evidence="1 2">
    <name type="scientific">Musa balbisiana</name>
    <name type="common">Banana</name>
    <dbReference type="NCBI Taxonomy" id="52838"/>
    <lineage>
        <taxon>Eukaryota</taxon>
        <taxon>Viridiplantae</taxon>
        <taxon>Streptophyta</taxon>
        <taxon>Embryophyta</taxon>
        <taxon>Tracheophyta</taxon>
        <taxon>Spermatophyta</taxon>
        <taxon>Magnoliopsida</taxon>
        <taxon>Liliopsida</taxon>
        <taxon>Zingiberales</taxon>
        <taxon>Musaceae</taxon>
        <taxon>Musa</taxon>
    </lineage>
</organism>